<feature type="domain" description="Transposase IS4-like" evidence="1">
    <location>
        <begin position="207"/>
        <end position="493"/>
    </location>
</feature>
<dbReference type="PANTHER" id="PTHR34614:SF2">
    <property type="entry name" value="TRANSPOSASE IS4-LIKE DOMAIN-CONTAINING PROTEIN"/>
    <property type="match status" value="1"/>
</dbReference>
<name>A0A1N6ILE7_9LACT</name>
<accession>A0A1N6ILE7</accession>
<dbReference type="InterPro" id="IPR002559">
    <property type="entry name" value="Transposase_11"/>
</dbReference>
<protein>
    <submittedName>
        <fullName evidence="2">Transposase</fullName>
    </submittedName>
</protein>
<reference evidence="3" key="1">
    <citation type="submission" date="2016-11" db="EMBL/GenBank/DDBJ databases">
        <authorList>
            <person name="Varghese N."/>
            <person name="Submissions S."/>
        </authorList>
    </citation>
    <scope>NUCLEOTIDE SEQUENCE [LARGE SCALE GENOMIC DNA]</scope>
    <source>
        <strain evidence="3">313</strain>
    </source>
</reference>
<dbReference type="AlphaFoldDB" id="A0A1N6ILE7"/>
<dbReference type="EMBL" id="FSRN01000004">
    <property type="protein sequence ID" value="SIO32806.1"/>
    <property type="molecule type" value="Genomic_DNA"/>
</dbReference>
<dbReference type="SUPFAM" id="SSF53098">
    <property type="entry name" value="Ribonuclease H-like"/>
    <property type="match status" value="1"/>
</dbReference>
<dbReference type="GO" id="GO:0006313">
    <property type="term" value="P:DNA transposition"/>
    <property type="evidence" value="ECO:0007669"/>
    <property type="project" value="InterPro"/>
</dbReference>
<evidence type="ECO:0000313" key="2">
    <source>
        <dbReference type="EMBL" id="SIO32806.1"/>
    </source>
</evidence>
<dbReference type="eggNOG" id="COG5421">
    <property type="taxonomic scope" value="Bacteria"/>
</dbReference>
<dbReference type="InterPro" id="IPR047654">
    <property type="entry name" value="IS1634_transpos"/>
</dbReference>
<evidence type="ECO:0000313" key="3">
    <source>
        <dbReference type="Proteomes" id="UP000184758"/>
    </source>
</evidence>
<keyword evidence="3" id="KW-1185">Reference proteome</keyword>
<dbReference type="Proteomes" id="UP000184758">
    <property type="component" value="Unassembled WGS sequence"/>
</dbReference>
<dbReference type="STRING" id="28230.SAMN05878443_2402"/>
<dbReference type="GO" id="GO:0004803">
    <property type="term" value="F:transposase activity"/>
    <property type="evidence" value="ECO:0007669"/>
    <property type="project" value="InterPro"/>
</dbReference>
<dbReference type="InterPro" id="IPR012337">
    <property type="entry name" value="RNaseH-like_sf"/>
</dbReference>
<dbReference type="Pfam" id="PF01609">
    <property type="entry name" value="DDE_Tnp_1"/>
    <property type="match status" value="1"/>
</dbReference>
<proteinExistence type="predicted"/>
<dbReference type="GO" id="GO:0003677">
    <property type="term" value="F:DNA binding"/>
    <property type="evidence" value="ECO:0007669"/>
    <property type="project" value="InterPro"/>
</dbReference>
<dbReference type="PANTHER" id="PTHR34614">
    <property type="match status" value="1"/>
</dbReference>
<dbReference type="OrthoDB" id="9767746at2"/>
<gene>
    <name evidence="2" type="ORF">SAMN05878443_2402</name>
</gene>
<dbReference type="RefSeq" id="WP_034545068.1">
    <property type="nucleotide sequence ID" value="NZ_FSRN01000004.1"/>
</dbReference>
<organism evidence="2 3">
    <name type="scientific">Carnobacterium alterfunditum</name>
    <dbReference type="NCBI Taxonomy" id="28230"/>
    <lineage>
        <taxon>Bacteria</taxon>
        <taxon>Bacillati</taxon>
        <taxon>Bacillota</taxon>
        <taxon>Bacilli</taxon>
        <taxon>Lactobacillales</taxon>
        <taxon>Carnobacteriaceae</taxon>
        <taxon>Carnobacterium</taxon>
    </lineage>
</organism>
<dbReference type="NCBIfam" id="NF033559">
    <property type="entry name" value="transpos_IS1634"/>
    <property type="match status" value="1"/>
</dbReference>
<sequence length="562" mass="65240">MFIKVTKNREGTHYVSIVEGYREGDKVKHRTIKSLGKLKDLEATNPNFLTELKEDVKAGNFQVTPETLSLTLDLNKKIDNPLQNYGWMLLDKIYRSLGISQVFRTHQKGTKSKIDFDKVCRLLTVKRMLDPQSKRRSVQSQRDLFGDFNLTEQDVYRALDSFSSLSEQIQLQMHRAITKNVGRTGALVFYDVTNYYFETDLDDEPTEVDGETLPAFRKRGPSKEKRPNPIVQMGLFMDTNGIPIAFRLFPGNCVDVKTYLPAVEQIKKQFGIERIVVVADKGMNSKANISETLQNENGYLFSQKVRGTRGAPKDIQTFALNPEGWLANDLDTFAMKSMIRKRTVNKKEITEKILVTWNQKYDYREKIRRQKSVEYAEKLTAAERFRLTMKKGGKRYLEVENVDEETGEIKKLTPHISIDEEQIAFDEQFDGINVLITSETEMSDKEMLATYRSLSRIEDCFKVMKTTFDARPIFVWTRPHIEAHFLICFISLTIMRLLERKLNGQISPEKIQNALLSARCRPLDKGYWEVFGNEDFLRINELLGKNWTRQFIPLEFLRNYGK</sequence>
<evidence type="ECO:0000259" key="1">
    <source>
        <dbReference type="Pfam" id="PF01609"/>
    </source>
</evidence>